<keyword evidence="7" id="KW-0808">Transferase</keyword>
<comment type="caution">
    <text evidence="5">The sequence shown here is derived from an EMBL/GenBank/DDBJ whole genome shotgun (WGS) entry which is preliminary data.</text>
</comment>
<feature type="domain" description="C2H2-type" evidence="3">
    <location>
        <begin position="3932"/>
        <end position="3960"/>
    </location>
</feature>
<name>A0A9P1FRK2_9DINO</name>
<evidence type="ECO:0000256" key="1">
    <source>
        <dbReference type="PROSITE-ProRule" id="PRU00042"/>
    </source>
</evidence>
<dbReference type="Gene3D" id="3.90.70.10">
    <property type="entry name" value="Cysteine proteinases"/>
    <property type="match status" value="1"/>
</dbReference>
<dbReference type="GO" id="GO:0003964">
    <property type="term" value="F:RNA-directed DNA polymerase activity"/>
    <property type="evidence" value="ECO:0007669"/>
    <property type="project" value="UniProtKB-KW"/>
</dbReference>
<keyword evidence="1" id="KW-0862">Zinc</keyword>
<evidence type="ECO:0000313" key="5">
    <source>
        <dbReference type="EMBL" id="CAI3986929.1"/>
    </source>
</evidence>
<dbReference type="InterPro" id="IPR038765">
    <property type="entry name" value="Papain-like_cys_pep_sf"/>
</dbReference>
<feature type="non-terminal residue" evidence="5">
    <location>
        <position position="1"/>
    </location>
</feature>
<feature type="compositionally biased region" description="Basic and acidic residues" evidence="2">
    <location>
        <begin position="2792"/>
        <end position="2810"/>
    </location>
</feature>
<gene>
    <name evidence="5" type="ORF">C1SCF055_LOCUS14242</name>
</gene>
<accession>A0A9P1FRK2</accession>
<feature type="region of interest" description="Disordered" evidence="2">
    <location>
        <begin position="4707"/>
        <end position="4728"/>
    </location>
</feature>
<dbReference type="SUPFAM" id="SSF54001">
    <property type="entry name" value="Cysteine proteinases"/>
    <property type="match status" value="2"/>
</dbReference>
<evidence type="ECO:0000313" key="8">
    <source>
        <dbReference type="Proteomes" id="UP001152797"/>
    </source>
</evidence>
<dbReference type="PROSITE" id="PS00028">
    <property type="entry name" value="ZINC_FINGER_C2H2_1"/>
    <property type="match status" value="5"/>
</dbReference>
<dbReference type="SMART" id="SM00355">
    <property type="entry name" value="ZnF_C2H2"/>
    <property type="match status" value="11"/>
</dbReference>
<reference evidence="5" key="1">
    <citation type="submission" date="2022-10" db="EMBL/GenBank/DDBJ databases">
        <authorList>
            <person name="Chen Y."/>
            <person name="Dougan E. K."/>
            <person name="Chan C."/>
            <person name="Rhodes N."/>
            <person name="Thang M."/>
        </authorList>
    </citation>
    <scope>NUCLEOTIDE SEQUENCE</scope>
</reference>
<dbReference type="EMBL" id="CAMXCT030001116">
    <property type="protein sequence ID" value="CAL4774241.1"/>
    <property type="molecule type" value="Genomic_DNA"/>
</dbReference>
<feature type="region of interest" description="Disordered" evidence="2">
    <location>
        <begin position="768"/>
        <end position="789"/>
    </location>
</feature>
<evidence type="ECO:0000256" key="2">
    <source>
        <dbReference type="SAM" id="MobiDB-lite"/>
    </source>
</evidence>
<dbReference type="Pfam" id="PF00078">
    <property type="entry name" value="RVT_1"/>
    <property type="match status" value="1"/>
</dbReference>
<organism evidence="5">
    <name type="scientific">Cladocopium goreaui</name>
    <dbReference type="NCBI Taxonomy" id="2562237"/>
    <lineage>
        <taxon>Eukaryota</taxon>
        <taxon>Sar</taxon>
        <taxon>Alveolata</taxon>
        <taxon>Dinophyceae</taxon>
        <taxon>Suessiales</taxon>
        <taxon>Symbiodiniaceae</taxon>
        <taxon>Cladocopium</taxon>
    </lineage>
</organism>
<dbReference type="OrthoDB" id="654211at2759"/>
<dbReference type="EMBL" id="CAMXCT020001116">
    <property type="protein sequence ID" value="CAL1140304.1"/>
    <property type="molecule type" value="Genomic_DNA"/>
</dbReference>
<evidence type="ECO:0000259" key="3">
    <source>
        <dbReference type="PROSITE" id="PS50157"/>
    </source>
</evidence>
<sequence>MRQTQLTDFSGFRRNSCEGEGCRGTTTTTEADQWHSIFYDVAAKCGHPPPVSGNTELTSLPYTSVQKRSYRRACRRAINNGYAHYHGQTLQVTDFPPTLVQKLRTHAGTGVKALPMKMPRSTRSPRLTTLFWNPGGLSQATFLELKQWLRSHPVDVVVIAETRWGFESNWIDGEWSYVHSSSDQRRSGGLLVMIARRLAHPNQIGFDSVFPGRALHIRVHGDTRALDILAIYQFVDYRTEQSMHSRELVWDAIDTCLGTIPSRSVLQAWHHRSRYGVLQRQQQKQARLAKQQRFDQLCQEVDRAAMHHDSHSMFSIINRFTPKRPQARARIKGSDGRIADQFMAHSLTVAFVQQMWAGPASLPTYADCAPGVPFSQDDLTRAITKLHANKSVAQPFMPVMAGPAELPPESAPAMPLSSPAVPNVNTLSFHVMTQAFWPELQRLISRADWTQFPRNADMLEYLTHHCAICGLWCNRFQELHGHFRQTHPDQVQGSVAKGAQLSVLMQTTSPCSLCQRPYSRVHSCPTALQIGMLVIQLRPEEDRPAVACTCDICDLPFPDLGALYGHLTNTHGLTLNDWCPSRDSHQGGDGCRHCGIIFDSRSGLRRHITEGRCEAFNPAATPHPNDTTEKWGPWLQTCNFEPQALTAHMRLQLTNTCQFCGLAYSRTGDLVAHLLQSHGDLWVGSQPWLRFLLQTVMAKRGWYQAPVLLHHLLVQHPQTCAWAAQIVFQLRLFYILSMDALMDPNDQALMDGLQALGPLLLGARKHLDGNDDHQPKRHKAAAKDATSNDQSAEAMASMLRLMAQLILSHERSIQLQLRQDCFVLFAQDRPEGIIPHLKVLAQSWREKAPSHVDDLKWPNLRTHLMAGVVAELHRRVQQLAASKKGEQLWDLAVEKGTLLPDGSWGYQKWCPDSKQLKRAARAPLSMQQMLRNLQSLEELLQSNSHVQKFHSLRTDQSTVPWLLQLSHRPERERTWEGEELSEDSEENLTFLDRQRLRDLLLDLQLNNSGSSCYANSAFLAYMWACLSRRNFQYLDWGAQAATLQTILNDNDGTPFPLDTQDWFETLIHGWNDQQGQADSAEFGHRLASWLNSDALSNSWERRVSTQAANLVHDHGDRFMPLTLQLDPAMIVDNEISLTTLLRLWSAELGMCAGLSDPRELLVIHVERLVMTPTGTLYKHPAIINFAWEVQVPVLTAASELGTVPYTVVAVVAHLGDTQGGHYQTMLRTYPEVSNLAAPSMWMFCDDNRLPDRCWNFPTNFSHGVTGFWLCRTDSLEMHLMTQPRAQSADALLTVLTVMRDTFLNTRTICESADVEDQQSSFWILEDLFRAHHSVLLWRFCNHTIDYNLFDKGTYTVFLAFCGGAVSSIHTDILAFCGGALALQSIWIQAFQFGAYTSLFEQAATRPAYLEYCCGIPANWNGQHCLCVLNTVSLLALCGGASSINTGILAFCGGAASFFHTDILAFCGGALAVQASWIRDTAFGSQTSCSDNAETRFDLQEHSGFPAHWLGQYCLHELNTDPLLAFCGGALPDNTGILAFCGGAPHCARPDHLLGSLDWGKPLLTRFFACASASELTSDCLPGPKSGHSSVSKIIHFCLLVWMSCLTMHDTSWSGGEGCGFATETAEAPLSWEEALIHQFGAKPRGIQPSMSFGYLRPTMDSVKKRSLKRAIKRAARDGTCWYKGKCYTLSDLQPAHVPSPVADSRTYVMPPTPPSMHDQTTCNARHQNRRYLRYLCWNGGGMSQHRLDELKIWCQGITVQQRTAGRLAHAAQTQAWHTFMQQSAVKIDLHLMQADPHTLRRSHRKHAYLVRKQRFETILSQAQLAAKKHDSFQLFQVINRFSPKLPKTRLQIRNAHGNLATPVEEQAIMHEYVRCTWKGTSTVPKVPCDMAGLPFTLEELQRALQEIPISKAVAKPFSPGLIWHAHSRLLADHLYRILHQLWVQAEPVVPACWKDAWLHLIPKPLKKPSHPASLRPLALQEPIGKAVIGLLAKVAQRDSLAWLVLWPIWAYLPTRSTQHALLRVGCKAAPWLFNAFVLLYLQDLTHLIDWQWLQAHLNIYADDIHACGLFYSCHDLYRLLYYFGVIMEVLEQKGLHINTTKSAVLLIMGGTNFRHVRSDVISRDASGEWIKIRGRVRTFELPIVKQTKYLGTVLSYQQFELATTKHRLSLAKLAFSRLKRWLTARRGFDARARMQLWHTCVFPILSYGIFTIGLTKQCLEMLQQTMITMLRQIHHDHAYVTGRTHADVLHIHHLDPPLLMLWRAADSLHRSVTKPAHHVFPGDLSLQLDWQPVQSMKDLLQHALDLGLTMSASTMPDDEVDSVALRAARPVAPFPETPSYATAAQPGPAVLELTKDEMDAIHRHEFGPRLLTLIRERRWPDLLRERAGCSYLSRNCLLCGQFVGRAQAMHQHVRMMHNACSSLVQTKATQLTNMHSDETPCSACGVTFLSTHSCNVWFRIAMLIVHGPKPSPGPTDALQASLTCEICGSKHTSTQELHRHLQMEHKLVSSVWHESRDSFQGEPVCNHCHMLFQTMEGLRSHINQGRCLQFNPDASTMPTEVLDVWKMACCGGQFEEVLSNPRNRMRLTLQCQCCPKRCTRAADLSAHLQSSHSSLWHAARPLVHHFVQKYFKTLGCICNPSCNAVRLQHICMPFWQLAMQFMRVPNAILMPAKLNRTELARALPSHIPTDMRDTLEHALMRFDLETLWPDALLLDACSSSCFFCGLDLLPMDLHYHLHEAHQGLHTMELQDWQMGQEGALTQMLQTFQNLAPMLDTGLKLSPNPAAPKRQRRQDGAIKPKEEGSQQDQKQDVQLDQQKLLVLMAKLLLRVDRDLQVIHRETTFIFYFSCKDPKGVLPLLLHEAETWHQASTENASTWKRPLRQVLFQALLSALTTRVHKLLEAAEDSPLLVAAKSSQILLEDKTVPFTEWNAQEQKLQLSQKTPVSLAKMSEHCLELQDGFKDVSLIMKFHSLPAKPDSLVTPWRLQMSSREARTYELLLHLAHSQVWTLLATSMKQHNLYQSSLADTLERNMGFRSKGNGKGKQKGKHHKTVWLNELRSPVFQMQWEKRLQTAETTHAVDFSREPHAPICLKFDETQILLPHFSLNTLITTWLQADGMHTALLHPTDCICAHVDRCVMGPDMTVHKCLSKMQLDEECFFPVFSADATHSDFHAYTIIAAMAHLGTDGSGHYRVALHIRLLQRLAANLCDTAVLGQPETLTHRQMSRREAFDELYAGPALRGVRGIVAVQRQKMADLMTEVSHAADNHDSFTVYQAVNKYTPKQPKRRIRLRLPNGAPASPPEILEMTRAYISEVWLPANTIDVPCRNPPGVPFSKDDLVMELARTPVTKSVARPCLPGLCWKTLAYDVADFIYPQLLEWWGQWPPFIPTQWKTAHLTFIHKPAKTPDRLSHLRPLALLEPVGKSILGLLTTRFAAEVKPLLCSWPQLAFLPQRSSFDAIRRVIDHCSHIRWLMMQQRRSVHQRAEQQKCWAVCGGVQVCLDASRAFDMVPRQGLFAFLSELDINQDLVALLAMWHSNTSYIITQGTTSSSVGTGRGVRQGCRAAPVLWSCYTLDLFYRLAQQLGPEWVKKNLTAFADDLHSSDCFLNERELNMALWRIGILLDTLEDMGLHSHIQILHHFGLTHPLQLLLHVGTQLKRTIGHRLNTLQTDDILWSGDWTHLSTLTQLVHAVYVEQYQVQLQTPAIEALTRCGTDALASKQLPPMQADEPYPKLDDSSLTMLLSKPFGPAVLDCIKARCWDQLSSMPDALKAMTNHCILCGVYCGRPQDLNLSHQCPIMMQSALILINTDSTGTSYHHPGEHALRCDVCGLAHPDVQSLAIHLHAEHRLEPQDWDPLRDLLQGTEPVCSHCMAMFADKPAVRQHITLGQCPNFHPLRPVATLPISADWQEFLQQGDIQALRQAPMKRLALTLTCQLCYNKFQRTGDLSLHLQTVHSNDWHGAQHIVQLLLDTCQADGCICNPQTHASGLQHICVPYRQLGMMTQKMALPLFLPWQFNVDQILTFMPAVSEHPLMPRITDCLLQRHFSELWTDPLLLEFFRTTCMQCGLKMHPAELRDHIFSVHSSAPIMYDKLFIFSISARWCCSSFICCVVTMETAPELSKEDAEMLDIFKHLGPLLSLEKYARPEGERETKKVKRDESKKEGATEVMALLTAMGQLLLRLDSDQQAMRRQDSWICFMQTESQAILPSLVMKAKEWKTQQTAQSQPQVDQYLPLRCCLAQHLAATMLLRLNKLAECAETDPLMVSAKQHGVLNKDNQFPFQRWNPHAQGLRQTGQQPISLKRMIKYAEQLVEILKDSSTTIRFHSMKAADTEPMVPWLWQISMRADDLQVLLSTLQGSTMWSLLGMSMKAHAQGQSKPAMALRGLMGKGALLTGLAGLQLANHANWCYMNVSFVTLLWALLSTDVFTISQWGSGASQLVQLLMCHNSEPVDLQAIPCLQTILEHWQGTNQQGDPVEFLAHLMRGLNISGIDMRWEKRIQIGVMTEAVDSSDAFAPMILQFDPVLLQDDSTTLRQLVRDWSSQDGMIRALLHSSPLIYVQVDRHVRSGAGQIQKCDIPVNFHWGIEVPIYTGTNLTVMWKTYKVVAAIAHLGADNSGHCRALLRVQMNAQAKLPHMFLLTDDWVEAIPVWKEPTWFTRNVTCFWLCDMERLLPLALPEAPPMQAPRPPEPTPRVGAADFLKFFVDGTDEHGVPQPEAGARGKAHRFKK</sequence>
<dbReference type="InterPro" id="IPR036691">
    <property type="entry name" value="Endo/exonu/phosph_ase_sf"/>
</dbReference>
<feature type="region of interest" description="Disordered" evidence="2">
    <location>
        <begin position="2778"/>
        <end position="2810"/>
    </location>
</feature>
<dbReference type="PROSITE" id="PS50235">
    <property type="entry name" value="USP_3"/>
    <property type="match status" value="1"/>
</dbReference>
<keyword evidence="7" id="KW-0695">RNA-directed DNA polymerase</keyword>
<evidence type="ECO:0000313" key="6">
    <source>
        <dbReference type="EMBL" id="CAL1140304.1"/>
    </source>
</evidence>
<evidence type="ECO:0000259" key="4">
    <source>
        <dbReference type="PROSITE" id="PS50235"/>
    </source>
</evidence>
<dbReference type="PROSITE" id="PS50157">
    <property type="entry name" value="ZINC_FINGER_C2H2_2"/>
    <property type="match status" value="1"/>
</dbReference>
<keyword evidence="1" id="KW-0479">Metal-binding</keyword>
<keyword evidence="1" id="KW-0863">Zinc-finger</keyword>
<dbReference type="GO" id="GO:0008270">
    <property type="term" value="F:zinc ion binding"/>
    <property type="evidence" value="ECO:0007669"/>
    <property type="project" value="UniProtKB-KW"/>
</dbReference>
<reference evidence="6" key="2">
    <citation type="submission" date="2024-04" db="EMBL/GenBank/DDBJ databases">
        <authorList>
            <person name="Chen Y."/>
            <person name="Shah S."/>
            <person name="Dougan E. K."/>
            <person name="Thang M."/>
            <person name="Chan C."/>
        </authorList>
    </citation>
    <scope>NUCLEOTIDE SEQUENCE [LARGE SCALE GENOMIC DNA]</scope>
</reference>
<dbReference type="Proteomes" id="UP001152797">
    <property type="component" value="Unassembled WGS sequence"/>
</dbReference>
<evidence type="ECO:0000313" key="7">
    <source>
        <dbReference type="EMBL" id="CAL4774241.1"/>
    </source>
</evidence>
<feature type="domain" description="USP" evidence="4">
    <location>
        <begin position="1003"/>
        <end position="1271"/>
    </location>
</feature>
<dbReference type="PANTHER" id="PTHR19446">
    <property type="entry name" value="REVERSE TRANSCRIPTASES"/>
    <property type="match status" value="1"/>
</dbReference>
<dbReference type="InterPro" id="IPR028889">
    <property type="entry name" value="USP"/>
</dbReference>
<keyword evidence="7" id="KW-0548">Nucleotidyltransferase</keyword>
<dbReference type="EMBL" id="CAMXCT010001116">
    <property type="protein sequence ID" value="CAI3986929.1"/>
    <property type="molecule type" value="Genomic_DNA"/>
</dbReference>
<protein>
    <submittedName>
        <fullName evidence="7">LINE-1 reverse transcriptase homolog</fullName>
    </submittedName>
</protein>
<dbReference type="InterPro" id="IPR000477">
    <property type="entry name" value="RT_dom"/>
</dbReference>
<dbReference type="Gene3D" id="3.60.10.10">
    <property type="entry name" value="Endonuclease/exonuclease/phosphatase"/>
    <property type="match status" value="1"/>
</dbReference>
<dbReference type="SUPFAM" id="SSF56219">
    <property type="entry name" value="DNase I-like"/>
    <property type="match status" value="1"/>
</dbReference>
<keyword evidence="8" id="KW-1185">Reference proteome</keyword>
<dbReference type="InterPro" id="IPR013087">
    <property type="entry name" value="Znf_C2H2_type"/>
</dbReference>
<proteinExistence type="predicted"/>